<dbReference type="Proteomes" id="UP000240325">
    <property type="component" value="Segment"/>
</dbReference>
<evidence type="ECO:0000313" key="2">
    <source>
        <dbReference type="EMBL" id="ATZ81250.1"/>
    </source>
</evidence>
<feature type="region of interest" description="Disordered" evidence="1">
    <location>
        <begin position="1"/>
        <end position="27"/>
    </location>
</feature>
<protein>
    <submittedName>
        <fullName evidence="2">Uncharacterized protein</fullName>
    </submittedName>
</protein>
<evidence type="ECO:0000313" key="3">
    <source>
        <dbReference type="Proteomes" id="UP000240325"/>
    </source>
</evidence>
<dbReference type="Pfam" id="PF02178">
    <property type="entry name" value="AT_hook"/>
    <property type="match status" value="1"/>
</dbReference>
<organism evidence="2">
    <name type="scientific">Bodo saltans virus</name>
    <dbReference type="NCBI Taxonomy" id="2024608"/>
    <lineage>
        <taxon>Viruses</taxon>
        <taxon>Varidnaviria</taxon>
        <taxon>Bamfordvirae</taxon>
        <taxon>Nucleocytoviricota</taxon>
        <taxon>Megaviricetes</taxon>
        <taxon>Imitervirales</taxon>
        <taxon>Mimiviridae</taxon>
        <taxon>Klosneuvirinae</taxon>
        <taxon>Theiavirus</taxon>
        <taxon>Theiavirus salishense</taxon>
    </lineage>
</organism>
<sequence>MQDDNLNLKVEKKRGRPAKYNSEEERKQAILNRSNERNKRLYKTNEIFREKKKNYDNGLYEKKDIFDYKERGAKKKIEQSQEEIKNELIEKVMNDIIRIIRFNKKNNIIDTDMINQFTNIYNTYNKFNI</sequence>
<accession>A0A2H4UWF1</accession>
<dbReference type="InterPro" id="IPR017956">
    <property type="entry name" value="AT_hook_DNA-bd_motif"/>
</dbReference>
<dbReference type="GO" id="GO:0003677">
    <property type="term" value="F:DNA binding"/>
    <property type="evidence" value="ECO:0007669"/>
    <property type="project" value="InterPro"/>
</dbReference>
<name>A0A2H4UWF1_9VIRU</name>
<reference evidence="2" key="1">
    <citation type="journal article" date="2017" name="Elife">
        <title>The kinetoplastid-infecting Bodo saltans virus (BsV), a window into the most abundant giant viruses in the sea.</title>
        <authorList>
            <person name="Deeg C.M."/>
            <person name="Chow C.-E.T."/>
            <person name="Suttle C.A."/>
        </authorList>
    </citation>
    <scope>NUCLEOTIDE SEQUENCE</scope>
    <source>
        <strain evidence="2">NG1</strain>
    </source>
</reference>
<keyword evidence="3" id="KW-1185">Reference proteome</keyword>
<dbReference type="EMBL" id="MF782455">
    <property type="protein sequence ID" value="ATZ81250.1"/>
    <property type="molecule type" value="Genomic_DNA"/>
</dbReference>
<evidence type="ECO:0000256" key="1">
    <source>
        <dbReference type="SAM" id="MobiDB-lite"/>
    </source>
</evidence>
<proteinExistence type="predicted"/>
<gene>
    <name evidence="2" type="ORF">BMW23_1207</name>
</gene>